<sequence>MEEDLDSTDEEFEMHSFGESDSSSSDLEVEREPFDQNAPAQHLYLSSGGNTTSMALPDLVEPDSEISVLVFLLPTPVVPFETVPINANETRFEEIEDHLKNGLVGCSYIDCRHEVHPPQILEIGTLASVEQVIRRATGFGLVCKTRQRFILVNKVRMHQIHYSGDYNTIWVTNVKVRALRDAQPGPLCRDYSAVLSRISNTTRQQYLRELTSLSQVALQYSDVNNYTKNLTQWLLRWFDEAKLKKELGKGLLSFSFWVATALPTDAMAKIGFLRENSAVNRLVLEWKAAKQLSLLCCRTCGKVIADMKDLFNIMADGMSSNFVNPHGYIHNMFTCTNLRSVAYTGPAQDKDSWFPGYSWRIANCEACGLHLGWRFHSNKKQPKSFFGLVRSSITTFDERELTSNSFDNQDH</sequence>
<dbReference type="Gene3D" id="1.20.58.1480">
    <property type="match status" value="1"/>
</dbReference>
<protein>
    <submittedName>
        <fullName evidence="5">(pine wood nematode) hypothetical protein</fullName>
    </submittedName>
</protein>
<evidence type="ECO:0000313" key="5">
    <source>
        <dbReference type="EMBL" id="CAD5226098.1"/>
    </source>
</evidence>
<dbReference type="SMR" id="A0A7I8WSI5"/>
<dbReference type="Proteomes" id="UP000582659">
    <property type="component" value="Unassembled WGS sequence"/>
</dbReference>
<evidence type="ECO:0000256" key="3">
    <source>
        <dbReference type="SAM" id="MobiDB-lite"/>
    </source>
</evidence>
<dbReference type="InterPro" id="IPR034750">
    <property type="entry name" value="CULT"/>
</dbReference>
<keyword evidence="6" id="KW-1185">Reference proteome</keyword>
<comment type="caution">
    <text evidence="5">The sequence shown here is derived from an EMBL/GenBank/DDBJ whole genome shotgun (WGS) entry which is preliminary data.</text>
</comment>
<dbReference type="Pfam" id="PF03226">
    <property type="entry name" value="Yippee-Mis18"/>
    <property type="match status" value="1"/>
</dbReference>
<feature type="compositionally biased region" description="Acidic residues" evidence="3">
    <location>
        <begin position="1"/>
        <end position="12"/>
    </location>
</feature>
<evidence type="ECO:0000256" key="2">
    <source>
        <dbReference type="ARBA" id="ARBA00022833"/>
    </source>
</evidence>
<keyword evidence="2" id="KW-0862">Zinc</keyword>
<keyword evidence="1" id="KW-0479">Metal-binding</keyword>
<evidence type="ECO:0000256" key="1">
    <source>
        <dbReference type="ARBA" id="ARBA00022723"/>
    </source>
</evidence>
<accession>A0A7I8WSI5</accession>
<evidence type="ECO:0000313" key="6">
    <source>
        <dbReference type="Proteomes" id="UP000659654"/>
    </source>
</evidence>
<evidence type="ECO:0000259" key="4">
    <source>
        <dbReference type="PROSITE" id="PS51788"/>
    </source>
</evidence>
<organism evidence="5 6">
    <name type="scientific">Bursaphelenchus xylophilus</name>
    <name type="common">Pinewood nematode worm</name>
    <name type="synonym">Aphelenchoides xylophilus</name>
    <dbReference type="NCBI Taxonomy" id="6326"/>
    <lineage>
        <taxon>Eukaryota</taxon>
        <taxon>Metazoa</taxon>
        <taxon>Ecdysozoa</taxon>
        <taxon>Nematoda</taxon>
        <taxon>Chromadorea</taxon>
        <taxon>Rhabditida</taxon>
        <taxon>Tylenchina</taxon>
        <taxon>Tylenchomorpha</taxon>
        <taxon>Aphelenchoidea</taxon>
        <taxon>Aphelenchoididae</taxon>
        <taxon>Bursaphelenchus</taxon>
    </lineage>
</organism>
<dbReference type="EMBL" id="CAJFCV020000004">
    <property type="protein sequence ID" value="CAG9115406.1"/>
    <property type="molecule type" value="Genomic_DNA"/>
</dbReference>
<dbReference type="EMBL" id="CAJFDI010000004">
    <property type="protein sequence ID" value="CAD5226098.1"/>
    <property type="molecule type" value="Genomic_DNA"/>
</dbReference>
<reference evidence="5" key="1">
    <citation type="submission" date="2020-09" db="EMBL/GenBank/DDBJ databases">
        <authorList>
            <person name="Kikuchi T."/>
        </authorList>
    </citation>
    <scope>NUCLEOTIDE SEQUENCE</scope>
    <source>
        <strain evidence="5">Ka4C1</strain>
    </source>
</reference>
<dbReference type="GO" id="GO:0046872">
    <property type="term" value="F:metal ion binding"/>
    <property type="evidence" value="ECO:0007669"/>
    <property type="project" value="UniProtKB-KW"/>
</dbReference>
<feature type="region of interest" description="Disordered" evidence="3">
    <location>
        <begin position="1"/>
        <end position="33"/>
    </location>
</feature>
<name>A0A7I8WSI5_BURXY</name>
<dbReference type="Proteomes" id="UP000659654">
    <property type="component" value="Unassembled WGS sequence"/>
</dbReference>
<dbReference type="OrthoDB" id="267517at2759"/>
<feature type="domain" description="CULT" evidence="4">
    <location>
        <begin position="292"/>
        <end position="397"/>
    </location>
</feature>
<dbReference type="CDD" id="cd15777">
    <property type="entry name" value="CRBN_C_like"/>
    <property type="match status" value="1"/>
</dbReference>
<proteinExistence type="predicted"/>
<dbReference type="Gene3D" id="2.170.150.20">
    <property type="entry name" value="Peptide methionine sulfoxide reductase"/>
    <property type="match status" value="1"/>
</dbReference>
<dbReference type="FunFam" id="2.170.150.20:FF:000007">
    <property type="entry name" value="Protein cereblon"/>
    <property type="match status" value="1"/>
</dbReference>
<gene>
    <name evidence="5" type="ORF">BXYJ_LOCUS8875</name>
</gene>
<dbReference type="InterPro" id="IPR004910">
    <property type="entry name" value="Yippee/Mis18/Cereblon"/>
</dbReference>
<dbReference type="PROSITE" id="PS51788">
    <property type="entry name" value="CULT"/>
    <property type="match status" value="1"/>
</dbReference>
<dbReference type="AlphaFoldDB" id="A0A7I8WSI5"/>